<accession>A0A819KH65</accession>
<dbReference type="SUPFAM" id="SSF52200">
    <property type="entry name" value="Toll/Interleukin receptor TIR domain"/>
    <property type="match status" value="1"/>
</dbReference>
<dbReference type="GO" id="GO:0007165">
    <property type="term" value="P:signal transduction"/>
    <property type="evidence" value="ECO:0007669"/>
    <property type="project" value="InterPro"/>
</dbReference>
<comment type="caution">
    <text evidence="8">The sequence shown here is derived from an EMBL/GenBank/DDBJ whole genome shotgun (WGS) entry which is preliminary data.</text>
</comment>
<dbReference type="GO" id="GO:0016779">
    <property type="term" value="F:nucleotidyltransferase activity"/>
    <property type="evidence" value="ECO:0007669"/>
    <property type="project" value="UniProtKB-KW"/>
</dbReference>
<dbReference type="SUPFAM" id="SSF56399">
    <property type="entry name" value="ADP-ribosylation"/>
    <property type="match status" value="1"/>
</dbReference>
<reference evidence="8" key="1">
    <citation type="submission" date="2021-02" db="EMBL/GenBank/DDBJ databases">
        <authorList>
            <person name="Nowell W R."/>
        </authorList>
    </citation>
    <scope>NUCLEOTIDE SEQUENCE</scope>
</reference>
<evidence type="ECO:0000256" key="4">
    <source>
        <dbReference type="ARBA" id="ARBA00022695"/>
    </source>
</evidence>
<dbReference type="Proteomes" id="UP000663823">
    <property type="component" value="Unassembled WGS sequence"/>
</dbReference>
<evidence type="ECO:0000256" key="5">
    <source>
        <dbReference type="ARBA" id="ARBA00047597"/>
    </source>
</evidence>
<evidence type="ECO:0000313" key="8">
    <source>
        <dbReference type="EMBL" id="CAF3949324.1"/>
    </source>
</evidence>
<dbReference type="AlphaFoldDB" id="A0A819KH65"/>
<dbReference type="InterPro" id="IPR000768">
    <property type="entry name" value="ART"/>
</dbReference>
<keyword evidence="2 6" id="KW-0328">Glycosyltransferase</keyword>
<sequence length="1132" mass="128520">MTTFPYSTSNDSSKNGVWFWNSNLNPWLTPVPVEQRYSSGTGNFVVEETYKRYKPQAVAVNDNIIVDSKYQMPNSDHHKKRAIKEIEHKSKDKHLREERFMGLPISSESSFGGHFGSASPFFIEIKKYLNLEQNDLSSETSEMIPMFVEKVAQGIIEEGKQIGKERKAEKMATMLREKKHEGMEEVWEECVYLYTSKNFLYKALNATMKLVGGKDQENIWRSKVPTLGPFCLLLLNKPFNKELTKNKTIYRSANVTPEQIVQYEEMAKNKSSYQSFKVYTSCTRNLKNAKALGNTLFIMAVLDGFIMDISPYSKYPEEEEELITPGVCFRVQSVTFNQKKNRYLINLELRQKLTEEDKSDASAAEKLKKYFVQRRLRFYHPRQNEDINTIIANGIENAAVVLVFPSPSLQVSNVGSKLLNYADQTKTPILTIKICEDFQPVNWLGAILAPTKSCSTDFDEVMQTLISMGIKTSDFVLERGEKNEPQPIEEYLFKGETKSGNLKAKYQQSGKEYPIEFRFLGLKHGKVFGQGDDKDGAFTLAGEYKLEDGFGVIKMQKQYVGKDSVKYRGKISVEALNCVIEGQWKIGKMHDKFSMHLILSRPYTTDIEKVPPPQISRKQGSKVMISYCPCQYDLAQKITKGLIAKGIPAVCPPIRLHDMIKIAAHKARVVVPLMSKAYEASNTAKYVLSYADEADIPIVPVKAQDPYSQSGWLGVICAGALWVQMTNANEFEKKLDELITHLQPYVNDFGDEEQEMDFLVDETLVEGYYMQSGEQLPLQFDMFTMVNGYIAGEGEDEVGIFVINGSYNCLPDTEELEFEFEKHYVEKYDVQYSGTITEEESILFFDGKWFLDNISDSFHLEVPLNEPSESESLHIMLSYQWNSQELVKKVANKLKENDIPIWFDIAGDMKGNINSAMANGVEGSAMIISFNTLAYSKSVNCQKEFTYAMQLEKNIVPVLLENEKNFQDTWLGNAIASVDKVNMENESLFDSSFDVLLQRIKKALEEKVDEDSNQSEVITRFEGGAVHGKYYRFDQSFDMVFDFFSLIEGRVSGQGIDNVAAFTMAGDYDNEGNISFKKQYVGKNAIEHKGTLDCDELGGFKINGTWSAGSSTGDFYVESIDDSEDDTMTHDS</sequence>
<evidence type="ECO:0000256" key="1">
    <source>
        <dbReference type="ARBA" id="ARBA00009558"/>
    </source>
</evidence>
<name>A0A819KH65_9BILA</name>
<proteinExistence type="inferred from homology"/>
<feature type="domain" description="TIR" evidence="7">
    <location>
        <begin position="875"/>
        <end position="980"/>
    </location>
</feature>
<organism evidence="8 9">
    <name type="scientific">Rotaria sordida</name>
    <dbReference type="NCBI Taxonomy" id="392033"/>
    <lineage>
        <taxon>Eukaryota</taxon>
        <taxon>Metazoa</taxon>
        <taxon>Spiralia</taxon>
        <taxon>Gnathifera</taxon>
        <taxon>Rotifera</taxon>
        <taxon>Eurotatoria</taxon>
        <taxon>Bdelloidea</taxon>
        <taxon>Philodinida</taxon>
        <taxon>Philodinidae</taxon>
        <taxon>Rotaria</taxon>
    </lineage>
</organism>
<dbReference type="EMBL" id="CAJOAX010005477">
    <property type="protein sequence ID" value="CAF3949324.1"/>
    <property type="molecule type" value="Genomic_DNA"/>
</dbReference>
<comment type="catalytic activity">
    <reaction evidence="5 6">
        <text>L-arginyl-[protein] + NAD(+) = N(omega)-(ADP-D-ribosyl)-L-arginyl-[protein] + nicotinamide + H(+)</text>
        <dbReference type="Rhea" id="RHEA:19149"/>
        <dbReference type="Rhea" id="RHEA-COMP:10532"/>
        <dbReference type="Rhea" id="RHEA-COMP:15087"/>
        <dbReference type="ChEBI" id="CHEBI:15378"/>
        <dbReference type="ChEBI" id="CHEBI:17154"/>
        <dbReference type="ChEBI" id="CHEBI:29965"/>
        <dbReference type="ChEBI" id="CHEBI:57540"/>
        <dbReference type="ChEBI" id="CHEBI:142554"/>
        <dbReference type="EC" id="2.4.2.31"/>
    </reaction>
</comment>
<gene>
    <name evidence="8" type="ORF">OTI717_LOCUS26295</name>
</gene>
<dbReference type="GO" id="GO:0106274">
    <property type="term" value="F:NAD+-protein-arginine ADP-ribosyltransferase activity"/>
    <property type="evidence" value="ECO:0007669"/>
    <property type="project" value="UniProtKB-EC"/>
</dbReference>
<keyword evidence="6" id="KW-0520">NAD</keyword>
<dbReference type="InterPro" id="IPR035897">
    <property type="entry name" value="Toll_tir_struct_dom_sf"/>
</dbReference>
<dbReference type="PROSITE" id="PS51996">
    <property type="entry name" value="TR_MART"/>
    <property type="match status" value="1"/>
</dbReference>
<keyword evidence="3 6" id="KW-0808">Transferase</keyword>
<dbReference type="PANTHER" id="PTHR46270:SF2">
    <property type="entry name" value="TIR DOMAIN-CONTAINING PROTEIN"/>
    <property type="match status" value="1"/>
</dbReference>
<dbReference type="InterPro" id="IPR000157">
    <property type="entry name" value="TIR_dom"/>
</dbReference>
<keyword evidence="6" id="KW-0521">NADP</keyword>
<keyword evidence="4" id="KW-0548">Nucleotidyltransferase</keyword>
<dbReference type="Gene3D" id="3.90.176.10">
    <property type="entry name" value="Toxin ADP-ribosyltransferase, Chain A, domain 1"/>
    <property type="match status" value="1"/>
</dbReference>
<dbReference type="Gene3D" id="3.40.50.10140">
    <property type="entry name" value="Toll/interleukin-1 receptor homology (TIR) domain"/>
    <property type="match status" value="1"/>
</dbReference>
<protein>
    <recommendedName>
        <fullName evidence="6">NAD(P)(+)--arginine ADP-ribosyltransferase</fullName>
        <ecNumber evidence="6">2.4.2.31</ecNumber>
    </recommendedName>
    <alternativeName>
        <fullName evidence="6">Mono(ADP-ribosyl)transferase</fullName>
    </alternativeName>
</protein>
<dbReference type="PANTHER" id="PTHR46270">
    <property type="entry name" value="ARMADILLO-TYPE FOLD-RELATED"/>
    <property type="match status" value="1"/>
</dbReference>
<dbReference type="Pfam" id="PF01129">
    <property type="entry name" value="ART"/>
    <property type="match status" value="1"/>
</dbReference>
<comment type="similarity">
    <text evidence="1 6">Belongs to the Arg-specific ADP-ribosyltransferase family.</text>
</comment>
<evidence type="ECO:0000259" key="7">
    <source>
        <dbReference type="Pfam" id="PF13676"/>
    </source>
</evidence>
<evidence type="ECO:0000256" key="3">
    <source>
        <dbReference type="ARBA" id="ARBA00022679"/>
    </source>
</evidence>
<dbReference type="Pfam" id="PF13676">
    <property type="entry name" value="TIR_2"/>
    <property type="match status" value="1"/>
</dbReference>
<evidence type="ECO:0000256" key="2">
    <source>
        <dbReference type="ARBA" id="ARBA00022676"/>
    </source>
</evidence>
<evidence type="ECO:0000256" key="6">
    <source>
        <dbReference type="RuleBase" id="RU361228"/>
    </source>
</evidence>
<evidence type="ECO:0000313" key="9">
    <source>
        <dbReference type="Proteomes" id="UP000663823"/>
    </source>
</evidence>
<dbReference type="EC" id="2.4.2.31" evidence="6"/>